<dbReference type="PIRSF" id="PIRSF000350">
    <property type="entry name" value="Mercury_reductase_MerA"/>
    <property type="match status" value="1"/>
</dbReference>
<dbReference type="InterPro" id="IPR006258">
    <property type="entry name" value="Lipoamide_DH"/>
</dbReference>
<keyword evidence="15" id="KW-1185">Reference proteome</keyword>
<dbReference type="Gene3D" id="3.50.50.60">
    <property type="entry name" value="FAD/NAD(P)-binding domain"/>
    <property type="match status" value="2"/>
</dbReference>
<name>A0AAD1UD66_EUPCR</name>
<dbReference type="NCBIfam" id="TIGR01350">
    <property type="entry name" value="lipoamide_DH"/>
    <property type="match status" value="1"/>
</dbReference>
<gene>
    <name evidence="14" type="ORF">ECRASSUSDP1_LOCUS8289</name>
</gene>
<dbReference type="GO" id="GO:0045252">
    <property type="term" value="C:oxoglutarate dehydrogenase complex"/>
    <property type="evidence" value="ECO:0007669"/>
    <property type="project" value="TreeGrafter"/>
</dbReference>
<dbReference type="GO" id="GO:0006103">
    <property type="term" value="P:2-oxoglutarate metabolic process"/>
    <property type="evidence" value="ECO:0007669"/>
    <property type="project" value="TreeGrafter"/>
</dbReference>
<dbReference type="InterPro" id="IPR023753">
    <property type="entry name" value="FAD/NAD-binding_dom"/>
</dbReference>
<dbReference type="InterPro" id="IPR004099">
    <property type="entry name" value="Pyr_nucl-diS_OxRdtase_dimer"/>
</dbReference>
<comment type="similarity">
    <text evidence="1 11">Belongs to the class-I pyridine nucleotide-disulfide oxidoreductase family.</text>
</comment>
<evidence type="ECO:0000256" key="6">
    <source>
        <dbReference type="ARBA" id="ARBA00023157"/>
    </source>
</evidence>
<dbReference type="PROSITE" id="PS00076">
    <property type="entry name" value="PYRIDINE_REDOX_1"/>
    <property type="match status" value="1"/>
</dbReference>
<dbReference type="PANTHER" id="PTHR22912">
    <property type="entry name" value="DISULFIDE OXIDOREDUCTASE"/>
    <property type="match status" value="1"/>
</dbReference>
<dbReference type="SUPFAM" id="SSF51905">
    <property type="entry name" value="FAD/NAD(P)-binding domain"/>
    <property type="match status" value="1"/>
</dbReference>
<evidence type="ECO:0000256" key="11">
    <source>
        <dbReference type="RuleBase" id="RU003692"/>
    </source>
</evidence>
<evidence type="ECO:0000256" key="8">
    <source>
        <dbReference type="PIRSR" id="PIRSR000350-2"/>
    </source>
</evidence>
<comment type="caution">
    <text evidence="14">The sequence shown here is derived from an EMBL/GenBank/DDBJ whole genome shotgun (WGS) entry which is preliminary data.</text>
</comment>
<keyword evidence="7 11" id="KW-0676">Redox-active center</keyword>
<keyword evidence="5 9" id="KW-0520">NAD</keyword>
<keyword evidence="9" id="KW-0547">Nucleotide-binding</keyword>
<dbReference type="InterPro" id="IPR016156">
    <property type="entry name" value="FAD/NAD-linked_Rdtase_dimer_sf"/>
</dbReference>
<evidence type="ECO:0000256" key="9">
    <source>
        <dbReference type="PIRSR" id="PIRSR000350-3"/>
    </source>
</evidence>
<protein>
    <recommendedName>
        <fullName evidence="11">Dihydrolipoyl dehydrogenase</fullName>
        <ecNumber evidence="11">1.8.1.4</ecNumber>
    </recommendedName>
</protein>
<evidence type="ECO:0000256" key="4">
    <source>
        <dbReference type="ARBA" id="ARBA00023002"/>
    </source>
</evidence>
<organism evidence="14 15">
    <name type="scientific">Euplotes crassus</name>
    <dbReference type="NCBI Taxonomy" id="5936"/>
    <lineage>
        <taxon>Eukaryota</taxon>
        <taxon>Sar</taxon>
        <taxon>Alveolata</taxon>
        <taxon>Ciliophora</taxon>
        <taxon>Intramacronucleata</taxon>
        <taxon>Spirotrichea</taxon>
        <taxon>Hypotrichia</taxon>
        <taxon>Euplotida</taxon>
        <taxon>Euplotidae</taxon>
        <taxon>Moneuplotes</taxon>
    </lineage>
</organism>
<dbReference type="AlphaFoldDB" id="A0AAD1UD66"/>
<dbReference type="InterPro" id="IPR050151">
    <property type="entry name" value="Class-I_Pyr_Nuc-Dis_Oxidored"/>
</dbReference>
<feature type="domain" description="FAD/NAD(P)-binding" evidence="13">
    <location>
        <begin position="25"/>
        <end position="352"/>
    </location>
</feature>
<dbReference type="InterPro" id="IPR036188">
    <property type="entry name" value="FAD/NAD-bd_sf"/>
</dbReference>
<accession>A0AAD1UD66</accession>
<dbReference type="InterPro" id="IPR001100">
    <property type="entry name" value="Pyr_nuc-diS_OxRdtase"/>
</dbReference>
<dbReference type="Pfam" id="PF07992">
    <property type="entry name" value="Pyr_redox_2"/>
    <property type="match status" value="1"/>
</dbReference>
<feature type="binding site" evidence="9">
    <location>
        <begin position="204"/>
        <end position="211"/>
    </location>
    <ligand>
        <name>NAD(+)</name>
        <dbReference type="ChEBI" id="CHEBI:57540"/>
    </ligand>
</feature>
<feature type="binding site" evidence="9">
    <location>
        <position position="296"/>
    </location>
    <ligand>
        <name>NAD(+)</name>
        <dbReference type="ChEBI" id="CHEBI:57540"/>
    </ligand>
</feature>
<evidence type="ECO:0000256" key="1">
    <source>
        <dbReference type="ARBA" id="ARBA00007532"/>
    </source>
</evidence>
<reference evidence="14" key="1">
    <citation type="submission" date="2023-07" db="EMBL/GenBank/DDBJ databases">
        <authorList>
            <consortium name="AG Swart"/>
            <person name="Singh M."/>
            <person name="Singh A."/>
            <person name="Seah K."/>
            <person name="Emmerich C."/>
        </authorList>
    </citation>
    <scope>NUCLEOTIDE SEQUENCE</scope>
    <source>
        <strain evidence="14">DP1</strain>
    </source>
</reference>
<dbReference type="PRINTS" id="PR00411">
    <property type="entry name" value="PNDRDTASEI"/>
</dbReference>
<dbReference type="FunFam" id="3.50.50.60:FF:000001">
    <property type="entry name" value="Dihydrolipoyl dehydrogenase, mitochondrial"/>
    <property type="match status" value="1"/>
</dbReference>
<evidence type="ECO:0000256" key="7">
    <source>
        <dbReference type="ARBA" id="ARBA00023284"/>
    </source>
</evidence>
<dbReference type="GO" id="GO:0004148">
    <property type="term" value="F:dihydrolipoyl dehydrogenase (NADH) activity"/>
    <property type="evidence" value="ECO:0007669"/>
    <property type="project" value="UniProtKB-EC"/>
</dbReference>
<feature type="binding site" evidence="9">
    <location>
        <begin position="343"/>
        <end position="346"/>
    </location>
    <ligand>
        <name>FAD</name>
        <dbReference type="ChEBI" id="CHEBI:57692"/>
    </ligand>
</feature>
<proteinExistence type="inferred from homology"/>
<feature type="binding site" evidence="9">
    <location>
        <position position="227"/>
    </location>
    <ligand>
        <name>NAD(+)</name>
        <dbReference type="ChEBI" id="CHEBI:57540"/>
    </ligand>
</feature>
<dbReference type="GO" id="GO:0050660">
    <property type="term" value="F:flavin adenine dinucleotide binding"/>
    <property type="evidence" value="ECO:0007669"/>
    <property type="project" value="InterPro"/>
</dbReference>
<dbReference type="EC" id="1.8.1.4" evidence="11"/>
<evidence type="ECO:0000259" key="12">
    <source>
        <dbReference type="Pfam" id="PF02852"/>
    </source>
</evidence>
<evidence type="ECO:0000256" key="10">
    <source>
        <dbReference type="PIRSR" id="PIRSR000350-4"/>
    </source>
</evidence>
<feature type="binding site" evidence="9">
    <location>
        <position position="136"/>
    </location>
    <ligand>
        <name>FAD</name>
        <dbReference type="ChEBI" id="CHEBI:57692"/>
    </ligand>
</feature>
<feature type="active site" description="Proton acceptor" evidence="8">
    <location>
        <position position="469"/>
    </location>
</feature>
<feature type="domain" description="Pyridine nucleotide-disulphide oxidoreductase dimerisation" evidence="12">
    <location>
        <begin position="371"/>
        <end position="479"/>
    </location>
</feature>
<dbReference type="Pfam" id="PF02852">
    <property type="entry name" value="Pyr_redox_dim"/>
    <property type="match status" value="1"/>
</dbReference>
<evidence type="ECO:0000256" key="5">
    <source>
        <dbReference type="ARBA" id="ARBA00023027"/>
    </source>
</evidence>
<dbReference type="InterPro" id="IPR012999">
    <property type="entry name" value="Pyr_OxRdtase_I_AS"/>
</dbReference>
<comment type="cofactor">
    <cofactor evidence="9 11">
        <name>FAD</name>
        <dbReference type="ChEBI" id="CHEBI:57692"/>
    </cofactor>
    <text evidence="9 11">Binds 1 FAD per subunit.</text>
</comment>
<dbReference type="Proteomes" id="UP001295684">
    <property type="component" value="Unassembled WGS sequence"/>
</dbReference>
<evidence type="ECO:0000313" key="14">
    <source>
        <dbReference type="EMBL" id="CAI2367013.1"/>
    </source>
</evidence>
<evidence type="ECO:0000256" key="3">
    <source>
        <dbReference type="ARBA" id="ARBA00022827"/>
    </source>
</evidence>
<dbReference type="SUPFAM" id="SSF55424">
    <property type="entry name" value="FAD/NAD-linked reductases, dimerisation (C-terminal) domain"/>
    <property type="match status" value="1"/>
</dbReference>
<keyword evidence="3 9" id="KW-0274">FAD</keyword>
<dbReference type="GO" id="GO:0005739">
    <property type="term" value="C:mitochondrion"/>
    <property type="evidence" value="ECO:0007669"/>
    <property type="project" value="TreeGrafter"/>
</dbReference>
<dbReference type="EMBL" id="CAMPGE010008104">
    <property type="protein sequence ID" value="CAI2367013.1"/>
    <property type="molecule type" value="Genomic_DNA"/>
</dbReference>
<feature type="binding site" evidence="9">
    <location>
        <position position="337"/>
    </location>
    <ligand>
        <name>FAD</name>
        <dbReference type="ChEBI" id="CHEBI:57692"/>
    </ligand>
</feature>
<evidence type="ECO:0000313" key="15">
    <source>
        <dbReference type="Proteomes" id="UP001295684"/>
    </source>
</evidence>
<evidence type="ECO:0000259" key="13">
    <source>
        <dbReference type="Pfam" id="PF07992"/>
    </source>
</evidence>
<dbReference type="Gene3D" id="3.30.390.30">
    <property type="match status" value="1"/>
</dbReference>
<keyword evidence="6" id="KW-1015">Disulfide bond</keyword>
<keyword evidence="4 11" id="KW-0560">Oxidoreductase</keyword>
<keyword evidence="2 11" id="KW-0285">Flavoprotein</keyword>
<dbReference type="PRINTS" id="PR00368">
    <property type="entry name" value="FADPNR"/>
</dbReference>
<feature type="disulfide bond" description="Redox-active" evidence="10">
    <location>
        <begin position="63"/>
        <end position="68"/>
    </location>
</feature>
<evidence type="ECO:0000256" key="2">
    <source>
        <dbReference type="ARBA" id="ARBA00022630"/>
    </source>
</evidence>
<feature type="binding site" evidence="9">
    <location>
        <position position="72"/>
    </location>
    <ligand>
        <name>FAD</name>
        <dbReference type="ChEBI" id="CHEBI:57692"/>
    </ligand>
</feature>
<dbReference type="FunFam" id="3.30.390.30:FF:000001">
    <property type="entry name" value="Dihydrolipoyl dehydrogenase"/>
    <property type="match status" value="1"/>
</dbReference>
<feature type="binding site" evidence="9">
    <location>
        <begin position="165"/>
        <end position="167"/>
    </location>
    <ligand>
        <name>FAD</name>
        <dbReference type="ChEBI" id="CHEBI:57692"/>
    </ligand>
</feature>
<comment type="catalytic activity">
    <reaction evidence="11">
        <text>N(6)-[(R)-dihydrolipoyl]-L-lysyl-[protein] + NAD(+) = N(6)-[(R)-lipoyl]-L-lysyl-[protein] + NADH + H(+)</text>
        <dbReference type="Rhea" id="RHEA:15045"/>
        <dbReference type="Rhea" id="RHEA-COMP:10474"/>
        <dbReference type="Rhea" id="RHEA-COMP:10475"/>
        <dbReference type="ChEBI" id="CHEBI:15378"/>
        <dbReference type="ChEBI" id="CHEBI:57540"/>
        <dbReference type="ChEBI" id="CHEBI:57945"/>
        <dbReference type="ChEBI" id="CHEBI:83099"/>
        <dbReference type="ChEBI" id="CHEBI:83100"/>
        <dbReference type="EC" id="1.8.1.4"/>
    </reaction>
</comment>
<sequence length="490" mass="53184">MLTRSLISGQRKYFIRVFSTSNKQYDLTVIGGGPGGYVAAIKAAQLGLKTAIVEKRGSLGGTCLNVGCIPSKALLNSSHKYEDMKENFDTYGVYADNVRFDLGKMMKQKDAAVRSLTRGIEFLMNKNKVDYYKGWGKFADSTTISIDLNNGKTKSIRSKNTIIATGSEPSPFPGGKLSIDENRVISSTGALSLKEVPKKMILVGGGVIGLEMGSVYSRLGTEVVVVEFMDRIMPNFDKEISSTFTNILKRRGFKFMFNTKVVGGSLKKNGAALQIETVDGDKLDDLEADYVLVATGRRPYTEGLGLENIGVTPDVFGRIEVDDKFTTNAPNIYAIGDVIRGPMLAHKAEEEGVCVVENLKGLNGHVNYDAIPGVVYTHPEIATVGKTEEELQEAKVKYSVGKFPFSANSRARTNNEADGFVKVLTEKDTDKLLGVHMIGSNAGELIAEAVIGIEYGATSEDISRSCHAHPTLSEAMKEAMMAAHFKAVHV</sequence>
<comment type="miscellaneous">
    <text evidence="11">The active site is a redox-active disulfide bond.</text>
</comment>
<dbReference type="PANTHER" id="PTHR22912:SF223">
    <property type="entry name" value="DIHYDROLIPOYL DEHYDROGENASE 1, MITOCHONDRIAL"/>
    <property type="match status" value="1"/>
</dbReference>